<feature type="binding site" evidence="15">
    <location>
        <position position="551"/>
    </location>
    <ligand>
        <name>Ca(2+)</name>
        <dbReference type="ChEBI" id="CHEBI:29108"/>
    </ligand>
</feature>
<keyword evidence="10 15" id="KW-0720">Serine protease</keyword>
<dbReference type="CDD" id="cd11377">
    <property type="entry name" value="Pro-peptidase_S53"/>
    <property type="match status" value="1"/>
</dbReference>
<name>A0A5C3MPT3_9AGAM</name>
<dbReference type="EC" id="3.4.14.10" evidence="4"/>
<keyword evidence="13" id="KW-0865">Zymogen</keyword>
<dbReference type="STRING" id="5364.A0A5C3MPT3"/>
<sequence>MAVGASAVAVSHGDAAVKHSWVSVPEGWVDVGAPPADYTIDLKIGLKQGGFEDLISVLHEISDPFHTKYGQHLSKREVEEFAAPHESTHAAVNGWLLANGVDISSVHYSQAKDWLALSVPVSTVEYMLSASYRTYQHGSTGEQVVRTLSYSLPRELHAHIDLVHPTTMFDRMKAMRATYMLDAALPATGTIEGSTVKGPAGQDIPLSCNTTVTPACLQALYRTAGYTPQAADKGNKIGVAGWSKYGRGLLPCPYYVNFADLQSFFTQFRPDAVGTNVTVVSVDGGLNDQSLPGVEADLDVQYTEGLTYPTPNYYYSTPGTAPTINDSVTPPQRDEPYLDWLSYILTLPDDELPQAFTTSYGGDEQTFPYEWAVRVCGMFAQLSARGSSVMFSSGDGGVGAGTCQTNDGTNRTIFQPVFPATCPYITGVGATYQIAPEKGVYFSQGGFSRYFERPVWQAAAVPPFLAKLGSTYAGLYYPAGRAVPDVSAQGYGFQVVVAGEVESVGGTSASSPTFASIVALLNDYRIANGRPSLGWLNPLLYTIGVSGFTDILLGNNPGCGTPGFNATEGWDAITGLGTPDFVKLKELFGSI</sequence>
<dbReference type="Pfam" id="PF09286">
    <property type="entry name" value="Pro-kuma_activ"/>
    <property type="match status" value="1"/>
</dbReference>
<evidence type="ECO:0000256" key="9">
    <source>
        <dbReference type="ARBA" id="ARBA00022801"/>
    </source>
</evidence>
<dbReference type="Gene3D" id="3.40.50.200">
    <property type="entry name" value="Peptidase S8/S53 domain"/>
    <property type="match status" value="1"/>
</dbReference>
<evidence type="ECO:0000313" key="17">
    <source>
        <dbReference type="EMBL" id="TFK46376.1"/>
    </source>
</evidence>
<evidence type="ECO:0000256" key="13">
    <source>
        <dbReference type="ARBA" id="ARBA00023145"/>
    </source>
</evidence>
<dbReference type="InterPro" id="IPR015366">
    <property type="entry name" value="S53_propep"/>
</dbReference>
<proteinExistence type="predicted"/>
<evidence type="ECO:0000256" key="3">
    <source>
        <dbReference type="ARBA" id="ARBA00004239"/>
    </source>
</evidence>
<comment type="catalytic activity">
    <reaction evidence="1">
        <text>Release of an N-terminal tripeptide from a polypeptide.</text>
        <dbReference type="EC" id="3.4.14.10"/>
    </reaction>
</comment>
<feature type="active site" description="Charge relay system" evidence="15">
    <location>
        <position position="295"/>
    </location>
</feature>
<evidence type="ECO:0000256" key="5">
    <source>
        <dbReference type="ARBA" id="ARBA00022525"/>
    </source>
</evidence>
<gene>
    <name evidence="17" type="ORF">OE88DRAFT_1776564</name>
</gene>
<dbReference type="PANTHER" id="PTHR14218:SF15">
    <property type="entry name" value="TRIPEPTIDYL-PEPTIDASE 1"/>
    <property type="match status" value="1"/>
</dbReference>
<evidence type="ECO:0000256" key="10">
    <source>
        <dbReference type="ARBA" id="ARBA00022825"/>
    </source>
</evidence>
<dbReference type="InterPro" id="IPR030400">
    <property type="entry name" value="Sedolisin_dom"/>
</dbReference>
<dbReference type="AlphaFoldDB" id="A0A5C3MPT3"/>
<dbReference type="PANTHER" id="PTHR14218">
    <property type="entry name" value="PROTEASE S8 TRIPEPTIDYL PEPTIDASE I CLN2"/>
    <property type="match status" value="1"/>
</dbReference>
<keyword evidence="6 15" id="KW-0645">Protease</keyword>
<comment type="cofactor">
    <cofactor evidence="15">
        <name>Ca(2+)</name>
        <dbReference type="ChEBI" id="CHEBI:29108"/>
    </cofactor>
    <text evidence="15">Binds 1 Ca(2+) ion per subunit.</text>
</comment>
<evidence type="ECO:0000256" key="7">
    <source>
        <dbReference type="ARBA" id="ARBA00022723"/>
    </source>
</evidence>
<organism evidence="17 18">
    <name type="scientific">Heliocybe sulcata</name>
    <dbReference type="NCBI Taxonomy" id="5364"/>
    <lineage>
        <taxon>Eukaryota</taxon>
        <taxon>Fungi</taxon>
        <taxon>Dikarya</taxon>
        <taxon>Basidiomycota</taxon>
        <taxon>Agaricomycotina</taxon>
        <taxon>Agaricomycetes</taxon>
        <taxon>Gloeophyllales</taxon>
        <taxon>Gloeophyllaceae</taxon>
        <taxon>Heliocybe</taxon>
    </lineage>
</organism>
<comment type="subcellular location">
    <subcellularLocation>
        <location evidence="3">Secreted</location>
        <location evidence="3">Extracellular space</location>
    </subcellularLocation>
</comment>
<feature type="active site" description="Charge relay system" evidence="15">
    <location>
        <position position="299"/>
    </location>
</feature>
<dbReference type="SUPFAM" id="SSF54897">
    <property type="entry name" value="Protease propeptides/inhibitors"/>
    <property type="match status" value="1"/>
</dbReference>
<evidence type="ECO:0000256" key="6">
    <source>
        <dbReference type="ARBA" id="ARBA00022670"/>
    </source>
</evidence>
<dbReference type="PROSITE" id="PS51695">
    <property type="entry name" value="SEDOLISIN"/>
    <property type="match status" value="1"/>
</dbReference>
<evidence type="ECO:0000313" key="18">
    <source>
        <dbReference type="Proteomes" id="UP000305948"/>
    </source>
</evidence>
<keyword evidence="7 15" id="KW-0479">Metal-binding</keyword>
<keyword evidence="14" id="KW-0325">Glycoprotein</keyword>
<dbReference type="CDD" id="cd04056">
    <property type="entry name" value="Peptidases_S53"/>
    <property type="match status" value="1"/>
</dbReference>
<evidence type="ECO:0000256" key="11">
    <source>
        <dbReference type="ARBA" id="ARBA00022837"/>
    </source>
</evidence>
<dbReference type="EMBL" id="ML213530">
    <property type="protein sequence ID" value="TFK46376.1"/>
    <property type="molecule type" value="Genomic_DNA"/>
</dbReference>
<dbReference type="InterPro" id="IPR036852">
    <property type="entry name" value="Peptidase_S8/S53_dom_sf"/>
</dbReference>
<dbReference type="InterPro" id="IPR050819">
    <property type="entry name" value="Tripeptidyl-peptidase_I"/>
</dbReference>
<feature type="binding site" evidence="15">
    <location>
        <position position="550"/>
    </location>
    <ligand>
        <name>Ca(2+)</name>
        <dbReference type="ChEBI" id="CHEBI:29108"/>
    </ligand>
</feature>
<accession>A0A5C3MPT3</accession>
<evidence type="ECO:0000256" key="2">
    <source>
        <dbReference type="ARBA" id="ARBA00002451"/>
    </source>
</evidence>
<dbReference type="GO" id="GO:0005576">
    <property type="term" value="C:extracellular region"/>
    <property type="evidence" value="ECO:0007669"/>
    <property type="project" value="UniProtKB-SubCell"/>
</dbReference>
<evidence type="ECO:0000259" key="16">
    <source>
        <dbReference type="PROSITE" id="PS51695"/>
    </source>
</evidence>
<comment type="function">
    <text evidence="2">Secreted tripeptidyl-peptidase which degrades proteins at acidic pHs and is involved in virulence.</text>
</comment>
<dbReference type="GO" id="GO:0008240">
    <property type="term" value="F:tripeptidyl-peptidase activity"/>
    <property type="evidence" value="ECO:0007669"/>
    <property type="project" value="UniProtKB-EC"/>
</dbReference>
<evidence type="ECO:0000256" key="15">
    <source>
        <dbReference type="PROSITE-ProRule" id="PRU01032"/>
    </source>
</evidence>
<feature type="active site" description="Charge relay system" evidence="15">
    <location>
        <position position="508"/>
    </location>
</feature>
<keyword evidence="18" id="KW-1185">Reference proteome</keyword>
<feature type="binding site" evidence="15">
    <location>
        <position position="571"/>
    </location>
    <ligand>
        <name>Ca(2+)</name>
        <dbReference type="ChEBI" id="CHEBI:29108"/>
    </ligand>
</feature>
<feature type="binding site" evidence="15">
    <location>
        <position position="569"/>
    </location>
    <ligand>
        <name>Ca(2+)</name>
        <dbReference type="ChEBI" id="CHEBI:29108"/>
    </ligand>
</feature>
<feature type="domain" description="Peptidase S53" evidence="16">
    <location>
        <begin position="211"/>
        <end position="591"/>
    </location>
</feature>
<keyword evidence="9 15" id="KW-0378">Hydrolase</keyword>
<evidence type="ECO:0000256" key="4">
    <source>
        <dbReference type="ARBA" id="ARBA00012462"/>
    </source>
</evidence>
<keyword evidence="8" id="KW-0732">Signal</keyword>
<dbReference type="OrthoDB" id="409122at2759"/>
<reference evidence="17 18" key="1">
    <citation type="journal article" date="2019" name="Nat. Ecol. Evol.">
        <title>Megaphylogeny resolves global patterns of mushroom evolution.</title>
        <authorList>
            <person name="Varga T."/>
            <person name="Krizsan K."/>
            <person name="Foldi C."/>
            <person name="Dima B."/>
            <person name="Sanchez-Garcia M."/>
            <person name="Sanchez-Ramirez S."/>
            <person name="Szollosi G.J."/>
            <person name="Szarkandi J.G."/>
            <person name="Papp V."/>
            <person name="Albert L."/>
            <person name="Andreopoulos W."/>
            <person name="Angelini C."/>
            <person name="Antonin V."/>
            <person name="Barry K.W."/>
            <person name="Bougher N.L."/>
            <person name="Buchanan P."/>
            <person name="Buyck B."/>
            <person name="Bense V."/>
            <person name="Catcheside P."/>
            <person name="Chovatia M."/>
            <person name="Cooper J."/>
            <person name="Damon W."/>
            <person name="Desjardin D."/>
            <person name="Finy P."/>
            <person name="Geml J."/>
            <person name="Haridas S."/>
            <person name="Hughes K."/>
            <person name="Justo A."/>
            <person name="Karasinski D."/>
            <person name="Kautmanova I."/>
            <person name="Kiss B."/>
            <person name="Kocsube S."/>
            <person name="Kotiranta H."/>
            <person name="LaButti K.M."/>
            <person name="Lechner B.E."/>
            <person name="Liimatainen K."/>
            <person name="Lipzen A."/>
            <person name="Lukacs Z."/>
            <person name="Mihaltcheva S."/>
            <person name="Morgado L.N."/>
            <person name="Niskanen T."/>
            <person name="Noordeloos M.E."/>
            <person name="Ohm R.A."/>
            <person name="Ortiz-Santana B."/>
            <person name="Ovrebo C."/>
            <person name="Racz N."/>
            <person name="Riley R."/>
            <person name="Savchenko A."/>
            <person name="Shiryaev A."/>
            <person name="Soop K."/>
            <person name="Spirin V."/>
            <person name="Szebenyi C."/>
            <person name="Tomsovsky M."/>
            <person name="Tulloss R.E."/>
            <person name="Uehling J."/>
            <person name="Grigoriev I.V."/>
            <person name="Vagvolgyi C."/>
            <person name="Papp T."/>
            <person name="Martin F.M."/>
            <person name="Miettinen O."/>
            <person name="Hibbett D.S."/>
            <person name="Nagy L.G."/>
        </authorList>
    </citation>
    <scope>NUCLEOTIDE SEQUENCE [LARGE SCALE GENOMIC DNA]</scope>
    <source>
        <strain evidence="17 18">OMC1185</strain>
    </source>
</reference>
<dbReference type="SMART" id="SM00944">
    <property type="entry name" value="Pro-kuma_activ"/>
    <property type="match status" value="1"/>
</dbReference>
<keyword evidence="11 15" id="KW-0106">Calcium</keyword>
<dbReference type="FunFam" id="3.40.50.200:FF:000015">
    <property type="entry name" value="Tripeptidyl peptidase A"/>
    <property type="match status" value="1"/>
</dbReference>
<dbReference type="SUPFAM" id="SSF52743">
    <property type="entry name" value="Subtilisin-like"/>
    <property type="match status" value="1"/>
</dbReference>
<protein>
    <recommendedName>
        <fullName evidence="4">tripeptidyl-peptidase II</fullName>
        <ecNumber evidence="4">3.4.14.10</ecNumber>
    </recommendedName>
</protein>
<evidence type="ECO:0000256" key="1">
    <source>
        <dbReference type="ARBA" id="ARBA00001910"/>
    </source>
</evidence>
<keyword evidence="5" id="KW-0964">Secreted</keyword>
<evidence type="ECO:0000256" key="8">
    <source>
        <dbReference type="ARBA" id="ARBA00022729"/>
    </source>
</evidence>
<keyword evidence="12" id="KW-0843">Virulence</keyword>
<evidence type="ECO:0000256" key="14">
    <source>
        <dbReference type="ARBA" id="ARBA00023180"/>
    </source>
</evidence>
<evidence type="ECO:0000256" key="12">
    <source>
        <dbReference type="ARBA" id="ARBA00023026"/>
    </source>
</evidence>
<dbReference type="GO" id="GO:0006508">
    <property type="term" value="P:proteolysis"/>
    <property type="evidence" value="ECO:0007669"/>
    <property type="project" value="UniProtKB-KW"/>
</dbReference>
<dbReference type="GO" id="GO:0004252">
    <property type="term" value="F:serine-type endopeptidase activity"/>
    <property type="evidence" value="ECO:0007669"/>
    <property type="project" value="UniProtKB-UniRule"/>
</dbReference>
<dbReference type="Proteomes" id="UP000305948">
    <property type="component" value="Unassembled WGS sequence"/>
</dbReference>
<dbReference type="GO" id="GO:0046872">
    <property type="term" value="F:metal ion binding"/>
    <property type="evidence" value="ECO:0007669"/>
    <property type="project" value="UniProtKB-UniRule"/>
</dbReference>